<accession>A0A0B6VR96</accession>
<dbReference type="InterPro" id="IPR055744">
    <property type="entry name" value="DUF7320"/>
</dbReference>
<dbReference type="Pfam" id="PF24005">
    <property type="entry name" value="DUF7320"/>
    <property type="match status" value="1"/>
</dbReference>
<reference evidence="2 3" key="1">
    <citation type="submission" date="2015-02" db="EMBL/GenBank/DDBJ databases">
        <title>Complete genome sequences of Edwardsiella bacteriophages, PEi20 and PEi26.</title>
        <authorList>
            <person name="Yasuike M."/>
            <person name="Nishiki I."/>
            <person name="Iwasaki Y."/>
            <person name="Nakamura Y."/>
            <person name="Fujiwara A."/>
            <person name="Hassan E.S."/>
            <person name="Mahmoud M.M."/>
            <person name="Kawato Y."/>
            <person name="Nagai S."/>
            <person name="Kobayashi T."/>
            <person name="Ototake M."/>
            <person name="Nakai T."/>
        </authorList>
    </citation>
    <scope>NUCLEOTIDE SEQUENCE [LARGE SCALE GENOMIC DNA]</scope>
</reference>
<gene>
    <name evidence="2" type="primary">cd.2</name>
</gene>
<keyword evidence="3" id="KW-1185">Reference proteome</keyword>
<evidence type="ECO:0000313" key="3">
    <source>
        <dbReference type="Proteomes" id="UP000204657"/>
    </source>
</evidence>
<proteinExistence type="predicted"/>
<protein>
    <recommendedName>
        <fullName evidence="1">DUF7320 domain-containing protein</fullName>
    </recommendedName>
</protein>
<dbReference type="KEGG" id="vg:26519260"/>
<feature type="domain" description="DUF7320" evidence="1">
    <location>
        <begin position="1"/>
        <end position="82"/>
    </location>
</feature>
<evidence type="ECO:0000313" key="2">
    <source>
        <dbReference type="EMBL" id="BAQ22884.1"/>
    </source>
</evidence>
<evidence type="ECO:0000259" key="1">
    <source>
        <dbReference type="Pfam" id="PF24005"/>
    </source>
</evidence>
<dbReference type="OrthoDB" id="21614at10239"/>
<name>A0A0B6VR96_9CAUD</name>
<dbReference type="Proteomes" id="UP000204657">
    <property type="component" value="Segment"/>
</dbReference>
<dbReference type="GeneID" id="26519260"/>
<dbReference type="RefSeq" id="YP_009190392.1">
    <property type="nucleotide sequence ID" value="NC_028683.1"/>
</dbReference>
<sequence length="83" mass="9657">MISDKQFSIEEFAVAIPQFAQALINKISERRDDVKVRVQQESPVSYLIIIEKGEKDTLAYSEEYYNIVRHMDGRVESVSVYKN</sequence>
<dbReference type="EMBL" id="AP014714">
    <property type="protein sequence ID" value="BAQ22884.1"/>
    <property type="molecule type" value="Genomic_DNA"/>
</dbReference>
<organism evidence="2 3">
    <name type="scientific">Edwardsiella phage PEi20</name>
    <dbReference type="NCBI Taxonomy" id="1608310"/>
    <lineage>
        <taxon>Viruses</taxon>
        <taxon>Duplodnaviria</taxon>
        <taxon>Heunggongvirae</taxon>
        <taxon>Uroviricota</taxon>
        <taxon>Caudoviricetes</taxon>
        <taxon>Pantevenvirales</taxon>
        <taxon>Straboviridae</taxon>
        <taxon>Tevenvirinae</taxon>
        <taxon>Kanagawavirus</taxon>
        <taxon>Kanagawavirus pei20</taxon>
    </lineage>
</organism>